<organism evidence="1 2">
    <name type="scientific">Babesia caballi</name>
    <dbReference type="NCBI Taxonomy" id="5871"/>
    <lineage>
        <taxon>Eukaryota</taxon>
        <taxon>Sar</taxon>
        <taxon>Alveolata</taxon>
        <taxon>Apicomplexa</taxon>
        <taxon>Aconoidasida</taxon>
        <taxon>Piroplasmida</taxon>
        <taxon>Babesiidae</taxon>
        <taxon>Babesia</taxon>
    </lineage>
</organism>
<gene>
    <name evidence="1" type="ORF">BcabD6B2_56550</name>
</gene>
<comment type="caution">
    <text evidence="1">The sequence shown here is derived from an EMBL/GenBank/DDBJ whole genome shotgun (WGS) entry which is preliminary data.</text>
</comment>
<keyword evidence="2" id="KW-1185">Reference proteome</keyword>
<dbReference type="AlphaFoldDB" id="A0AAV4M1J9"/>
<protein>
    <submittedName>
        <fullName evidence="1">FAA hydrolase family protein</fullName>
    </submittedName>
</protein>
<dbReference type="GeneID" id="94197700"/>
<sequence length="236" mass="25345">MLPPLGCPDVCRLHTVQEDVDHVGRRVRFLDNQRLTDPRGKGEDGGLDFGSRDVGVYQHRGVIRVLADERPWAVGGYAVPGVEEAPKERQHLEALGDQAAGGEILDVLADAVQLVDSLGAKFGREKVGVVDGGEPLGSKLVEHRGECLPESRQEALAPHVQLSQAVVDVAKLKLRTAEAGRRGGVEDARRFRGEEVVLAKGVERGGKELGVAPGAIGRYEAVEVVERGANVAQRHI</sequence>
<dbReference type="Proteomes" id="UP001497744">
    <property type="component" value="Unassembled WGS sequence"/>
</dbReference>
<evidence type="ECO:0000313" key="2">
    <source>
        <dbReference type="Proteomes" id="UP001497744"/>
    </source>
</evidence>
<reference evidence="1 2" key="1">
    <citation type="submission" date="2021-06" db="EMBL/GenBank/DDBJ databases">
        <title>Genome sequence of Babesia caballi.</title>
        <authorList>
            <person name="Yamagishi J."/>
            <person name="Kidaka T."/>
            <person name="Ochi A."/>
        </authorList>
    </citation>
    <scope>NUCLEOTIDE SEQUENCE [LARGE SCALE GENOMIC DNA]</scope>
    <source>
        <strain evidence="1">USDA-D6B2</strain>
    </source>
</reference>
<dbReference type="GO" id="GO:0016787">
    <property type="term" value="F:hydrolase activity"/>
    <property type="evidence" value="ECO:0007669"/>
    <property type="project" value="UniProtKB-KW"/>
</dbReference>
<dbReference type="RefSeq" id="XP_067718288.1">
    <property type="nucleotide sequence ID" value="XM_067862187.1"/>
</dbReference>
<name>A0AAV4M1J9_BABCB</name>
<proteinExistence type="predicted"/>
<evidence type="ECO:0000313" key="1">
    <source>
        <dbReference type="EMBL" id="GIX66219.1"/>
    </source>
</evidence>
<keyword evidence="1" id="KW-0378">Hydrolase</keyword>
<accession>A0AAV4M1J9</accession>
<dbReference type="EMBL" id="BPLF01000006">
    <property type="protein sequence ID" value="GIX66219.1"/>
    <property type="molecule type" value="Genomic_DNA"/>
</dbReference>